<name>A0A0A0HXU4_PARBD</name>
<gene>
    <name evidence="1" type="ORF">PADG_11723</name>
</gene>
<sequence length="77" mass="8536">MPLIEKYTTLRCPETLFTSIIEVEIERAGMLECQTGSLETFLPQQAARTYSTELAWELGGVSPQDWATPRAPTVACS</sequence>
<dbReference type="RefSeq" id="XP_010759951.1">
    <property type="nucleotide sequence ID" value="XM_010761649.1"/>
</dbReference>
<keyword evidence="2" id="KW-1185">Reference proteome</keyword>
<dbReference type="InParanoid" id="A0A0A0HXU4"/>
<proteinExistence type="predicted"/>
<evidence type="ECO:0000313" key="2">
    <source>
        <dbReference type="Proteomes" id="UP000001628"/>
    </source>
</evidence>
<reference evidence="1 2" key="1">
    <citation type="journal article" date="2011" name="PLoS Genet.">
        <title>Comparative genomic analysis of human fungal pathogens causing paracoccidioidomycosis.</title>
        <authorList>
            <person name="Desjardins C.A."/>
            <person name="Champion M.D."/>
            <person name="Holder J.W."/>
            <person name="Muszewska A."/>
            <person name="Goldberg J."/>
            <person name="Bailao A.M."/>
            <person name="Brigido M.M."/>
            <person name="Ferreira M.E."/>
            <person name="Garcia A.M."/>
            <person name="Grynberg M."/>
            <person name="Gujja S."/>
            <person name="Heiman D.I."/>
            <person name="Henn M.R."/>
            <person name="Kodira C.D."/>
            <person name="Leon-Narvaez H."/>
            <person name="Longo L.V."/>
            <person name="Ma L.J."/>
            <person name="Malavazi I."/>
            <person name="Matsuo A.L."/>
            <person name="Morais F.V."/>
            <person name="Pereira M."/>
            <person name="Rodriguez-Brito S."/>
            <person name="Sakthikumar S."/>
            <person name="Salem-Izacc S.M."/>
            <person name="Sykes S.M."/>
            <person name="Teixeira M.M."/>
            <person name="Vallejo M.C."/>
            <person name="Walter M.E."/>
            <person name="Yandava C."/>
            <person name="Young S."/>
            <person name="Zeng Q."/>
            <person name="Zucker J."/>
            <person name="Felipe M.S."/>
            <person name="Goldman G.H."/>
            <person name="Haas B.J."/>
            <person name="McEwen J.G."/>
            <person name="Nino-Vega G."/>
            <person name="Puccia R."/>
            <person name="San-Blas G."/>
            <person name="Soares C.M."/>
            <person name="Birren B.W."/>
            <person name="Cuomo C.A."/>
        </authorList>
    </citation>
    <scope>NUCLEOTIDE SEQUENCE [LARGE SCALE GENOMIC DNA]</scope>
    <source>
        <strain evidence="1 2">Pb18</strain>
    </source>
</reference>
<dbReference type="VEuPathDB" id="FungiDB:PADG_11723"/>
<dbReference type="AlphaFoldDB" id="A0A0A0HXU4"/>
<dbReference type="KEGG" id="pbn:PADG_11723"/>
<accession>A0A0A0HXU4</accession>
<organism evidence="1 2">
    <name type="scientific">Paracoccidioides brasiliensis (strain Pb18)</name>
    <dbReference type="NCBI Taxonomy" id="502780"/>
    <lineage>
        <taxon>Eukaryota</taxon>
        <taxon>Fungi</taxon>
        <taxon>Dikarya</taxon>
        <taxon>Ascomycota</taxon>
        <taxon>Pezizomycotina</taxon>
        <taxon>Eurotiomycetes</taxon>
        <taxon>Eurotiomycetidae</taxon>
        <taxon>Onygenales</taxon>
        <taxon>Ajellomycetaceae</taxon>
        <taxon>Paracoccidioides</taxon>
    </lineage>
</organism>
<evidence type="ECO:0000313" key="1">
    <source>
        <dbReference type="EMBL" id="KGM92185.1"/>
    </source>
</evidence>
<dbReference type="EMBL" id="KN275960">
    <property type="protein sequence ID" value="KGM92185.1"/>
    <property type="molecule type" value="Genomic_DNA"/>
</dbReference>
<protein>
    <submittedName>
        <fullName evidence="1">Uncharacterized protein</fullName>
    </submittedName>
</protein>
<dbReference type="GeneID" id="22587620"/>
<dbReference type="Proteomes" id="UP000001628">
    <property type="component" value="Unassembled WGS sequence"/>
</dbReference>
<dbReference type="HOGENOM" id="CLU_2638723_0_0_1"/>